<name>A0A229SJL2_9PSEU</name>
<dbReference type="Proteomes" id="UP000215199">
    <property type="component" value="Unassembled WGS sequence"/>
</dbReference>
<dbReference type="AlphaFoldDB" id="A0A229SJL2"/>
<dbReference type="Gene3D" id="3.30.460.40">
    <property type="match status" value="1"/>
</dbReference>
<comment type="caution">
    <text evidence="1">The sequence shown here is derived from an EMBL/GenBank/DDBJ whole genome shotgun (WGS) entry which is preliminary data.</text>
</comment>
<reference evidence="2" key="1">
    <citation type="submission" date="2017-07" db="EMBL/GenBank/DDBJ databases">
        <title>Comparative genome mining reveals phylogenetic distribution patterns of secondary metabolites in Amycolatopsis.</title>
        <authorList>
            <person name="Adamek M."/>
            <person name="Alanjary M."/>
            <person name="Sales-Ortells H."/>
            <person name="Goodfellow M."/>
            <person name="Bull A.T."/>
            <person name="Kalinowski J."/>
            <person name="Ziemert N."/>
        </authorList>
    </citation>
    <scope>NUCLEOTIDE SEQUENCE [LARGE SCALE GENOMIC DNA]</scope>
    <source>
        <strain evidence="2">H5</strain>
    </source>
</reference>
<keyword evidence="2" id="KW-1185">Reference proteome</keyword>
<evidence type="ECO:0000313" key="2">
    <source>
        <dbReference type="Proteomes" id="UP000215199"/>
    </source>
</evidence>
<gene>
    <name evidence="1" type="ORF">CF165_49480</name>
</gene>
<accession>A0A229SJL2</accession>
<feature type="non-terminal residue" evidence="1">
    <location>
        <position position="75"/>
    </location>
</feature>
<dbReference type="GO" id="GO:0016740">
    <property type="term" value="F:transferase activity"/>
    <property type="evidence" value="ECO:0007669"/>
    <property type="project" value="UniProtKB-KW"/>
</dbReference>
<dbReference type="Pfam" id="PF10706">
    <property type="entry name" value="Aminoglyc_resit"/>
    <property type="match status" value="1"/>
</dbReference>
<organism evidence="1 2">
    <name type="scientific">Amycolatopsis vastitatis</name>
    <dbReference type="NCBI Taxonomy" id="1905142"/>
    <lineage>
        <taxon>Bacteria</taxon>
        <taxon>Bacillati</taxon>
        <taxon>Actinomycetota</taxon>
        <taxon>Actinomycetes</taxon>
        <taxon>Pseudonocardiales</taxon>
        <taxon>Pseudonocardiaceae</taxon>
        <taxon>Amycolatopsis</taxon>
    </lineage>
</organism>
<sequence length="75" mass="8363">METAEVLEVVRECRAAGIEIWIDGGWCVDALLGRWTRDQNDLDIAVGRQEVSRLRECLAVLGYAAGNRDGATEWN</sequence>
<dbReference type="EMBL" id="NMUL01000104">
    <property type="protein sequence ID" value="OXM59092.1"/>
    <property type="molecule type" value="Genomic_DNA"/>
</dbReference>
<dbReference type="InterPro" id="IPR019646">
    <property type="entry name" value="Aminoglyc_AdlTrfase"/>
</dbReference>
<evidence type="ECO:0000313" key="1">
    <source>
        <dbReference type="EMBL" id="OXM59092.1"/>
    </source>
</evidence>
<dbReference type="RefSeq" id="WP_369126878.1">
    <property type="nucleotide sequence ID" value="NZ_NMUL01000104.1"/>
</dbReference>
<proteinExistence type="predicted"/>
<keyword evidence="1" id="KW-0808">Transferase</keyword>
<protein>
    <submittedName>
        <fullName evidence="1">Aminoglycoside nucleotidyltransferase</fullName>
    </submittedName>
</protein>